<dbReference type="GO" id="GO:0000287">
    <property type="term" value="F:magnesium ion binding"/>
    <property type="evidence" value="ECO:0007669"/>
    <property type="project" value="UniProtKB-UniRule"/>
</dbReference>
<dbReference type="InterPro" id="IPR006203">
    <property type="entry name" value="GHMP_knse_ATP-bd_CS"/>
</dbReference>
<feature type="domain" description="Galactokinase N-terminal" evidence="15">
    <location>
        <begin position="32"/>
        <end position="69"/>
    </location>
</feature>
<feature type="site" description="Transition state stabilizer" evidence="11">
    <location>
        <position position="39"/>
    </location>
</feature>
<dbReference type="HAMAP" id="MF_00246">
    <property type="entry name" value="Galactokinase"/>
    <property type="match status" value="1"/>
</dbReference>
<keyword evidence="5 11" id="KW-0547">Nucleotide-binding</keyword>
<feature type="binding site" evidence="11">
    <location>
        <begin position="45"/>
        <end position="48"/>
    </location>
    <ligand>
        <name>substrate</name>
    </ligand>
</feature>
<keyword evidence="10 11" id="KW-0119">Carbohydrate metabolism</keyword>
<comment type="function">
    <text evidence="11">Catalyzes the transfer of the gamma-phosphate of ATP to D-galactose to form alpha-D-galactose-1-phosphate (Gal-1-P).</text>
</comment>
<dbReference type="InterPro" id="IPR036554">
    <property type="entry name" value="GHMP_kinase_C_sf"/>
</dbReference>
<dbReference type="Pfam" id="PF00288">
    <property type="entry name" value="GHMP_kinases_N"/>
    <property type="match status" value="1"/>
</dbReference>
<dbReference type="InterPro" id="IPR019741">
    <property type="entry name" value="Galactokinase_CS"/>
</dbReference>
<keyword evidence="17" id="KW-1185">Reference proteome</keyword>
<dbReference type="GO" id="GO:0006012">
    <property type="term" value="P:galactose metabolic process"/>
    <property type="evidence" value="ECO:0007669"/>
    <property type="project" value="UniProtKB-UniRule"/>
</dbReference>
<dbReference type="Gene3D" id="3.30.230.10">
    <property type="match status" value="1"/>
</dbReference>
<accession>A0A917NIM7</accession>
<dbReference type="PIRSF" id="PIRSF000530">
    <property type="entry name" value="Galactokinase"/>
    <property type="match status" value="1"/>
</dbReference>
<keyword evidence="3 11" id="KW-0808">Transferase</keyword>
<feature type="binding site" evidence="11">
    <location>
        <position position="79"/>
    </location>
    <ligand>
        <name>ATP</name>
        <dbReference type="ChEBI" id="CHEBI:30616"/>
    </ligand>
</feature>
<dbReference type="InterPro" id="IPR022963">
    <property type="entry name" value="Galactokinase_bac"/>
</dbReference>
<dbReference type="Pfam" id="PF10509">
    <property type="entry name" value="GalKase_gal_bdg"/>
    <property type="match status" value="1"/>
</dbReference>
<sequence length="407" mass="44177">MTADTGWLPAEGLRAALARFLAFSPGSAGDVRVFFAPGRVNLIGEHIDYNGGDVFPAALKLGTWAFVRPRRDRTLRFASTSFPQEVTVSLDDLHFDPADDYANYPKGVAWALQQDGHQLQGVDVLYYGNLPNGAGLSSSASIELATAVAFNELAELGLDGVQMARIGQRAENQFVGVHCGIMDQFAVAMGKEQAAILLDCATLSYRHVPFDAGEYRIVIANTNKRRGLADSKYNERRAECEAALRQLQAWRPDLKFLAQLPLEAWPEAEARLANPVLRKRARHVVTEQARVHQAAACLAEGRLAEFGRLLNASHVSLRDDYEVTGPELDALAEAAWEAEGCIGSRMTGAGFGGCTVSLVHRDAIDAFAAQVAERYRRAVGLEASLYVSDIGDGAREVTAEVRTVCQG</sequence>
<comment type="subcellular location">
    <subcellularLocation>
        <location evidence="11">Cytoplasm</location>
    </subcellularLocation>
</comment>
<keyword evidence="9 11" id="KW-0299">Galactose metabolism</keyword>
<evidence type="ECO:0000256" key="6">
    <source>
        <dbReference type="ARBA" id="ARBA00022777"/>
    </source>
</evidence>
<dbReference type="PROSITE" id="PS00627">
    <property type="entry name" value="GHMP_KINASES_ATP"/>
    <property type="match status" value="1"/>
</dbReference>
<dbReference type="NCBIfam" id="TIGR00131">
    <property type="entry name" value="gal_kin"/>
    <property type="match status" value="1"/>
</dbReference>
<dbReference type="GO" id="GO:0005524">
    <property type="term" value="F:ATP binding"/>
    <property type="evidence" value="ECO:0007669"/>
    <property type="project" value="UniProtKB-UniRule"/>
</dbReference>
<dbReference type="InterPro" id="IPR006204">
    <property type="entry name" value="GHMP_kinase_N_dom"/>
</dbReference>
<evidence type="ECO:0000313" key="16">
    <source>
        <dbReference type="EMBL" id="GGJ03677.1"/>
    </source>
</evidence>
<dbReference type="InterPro" id="IPR019539">
    <property type="entry name" value="GalKase_N"/>
</dbReference>
<evidence type="ECO:0000256" key="4">
    <source>
        <dbReference type="ARBA" id="ARBA00022723"/>
    </source>
</evidence>
<comment type="similarity">
    <text evidence="1 11">Belongs to the GHMP kinase family. GalK subfamily.</text>
</comment>
<keyword evidence="2 11" id="KW-0963">Cytoplasm</keyword>
<dbReference type="AlphaFoldDB" id="A0A917NIM7"/>
<dbReference type="EMBL" id="BMOY01000013">
    <property type="protein sequence ID" value="GGJ03677.1"/>
    <property type="molecule type" value="Genomic_DNA"/>
</dbReference>
<evidence type="ECO:0000259" key="14">
    <source>
        <dbReference type="Pfam" id="PF08544"/>
    </source>
</evidence>
<evidence type="ECO:0000256" key="2">
    <source>
        <dbReference type="ARBA" id="ARBA00022490"/>
    </source>
</evidence>
<evidence type="ECO:0000256" key="3">
    <source>
        <dbReference type="ARBA" id="ARBA00022679"/>
    </source>
</evidence>
<dbReference type="PRINTS" id="PR00959">
    <property type="entry name" value="MEVGALKINASE"/>
</dbReference>
<evidence type="ECO:0000256" key="8">
    <source>
        <dbReference type="ARBA" id="ARBA00022842"/>
    </source>
</evidence>
<dbReference type="Gene3D" id="3.30.70.890">
    <property type="entry name" value="GHMP kinase, C-terminal domain"/>
    <property type="match status" value="1"/>
</dbReference>
<comment type="caution">
    <text evidence="16">The sequence shown here is derived from an EMBL/GenBank/DDBJ whole genome shotgun (WGS) entry which is preliminary data.</text>
</comment>
<dbReference type="FunFam" id="3.30.230.10:FF:000017">
    <property type="entry name" value="Galactokinase"/>
    <property type="match status" value="1"/>
</dbReference>
<keyword evidence="6 11" id="KW-0418">Kinase</keyword>
<evidence type="ECO:0000256" key="12">
    <source>
        <dbReference type="NCBIfam" id="TIGR00131"/>
    </source>
</evidence>
<keyword evidence="4 11" id="KW-0479">Metal-binding</keyword>
<dbReference type="Proteomes" id="UP000637695">
    <property type="component" value="Unassembled WGS sequence"/>
</dbReference>
<dbReference type="FunFam" id="3.30.70.890:FF:000001">
    <property type="entry name" value="Galactokinase"/>
    <property type="match status" value="1"/>
</dbReference>
<evidence type="ECO:0000256" key="11">
    <source>
        <dbReference type="HAMAP-Rule" id="MF_00246"/>
    </source>
</evidence>
<dbReference type="SUPFAM" id="SSF55060">
    <property type="entry name" value="GHMP Kinase, C-terminal domain"/>
    <property type="match status" value="1"/>
</dbReference>
<keyword evidence="8 11" id="KW-0460">Magnesium</keyword>
<dbReference type="InterPro" id="IPR014721">
    <property type="entry name" value="Ribsml_uS5_D2-typ_fold_subgr"/>
</dbReference>
<dbReference type="NCBIfam" id="NF003705">
    <property type="entry name" value="PRK05322.1"/>
    <property type="match status" value="1"/>
</dbReference>
<evidence type="ECO:0000259" key="13">
    <source>
        <dbReference type="Pfam" id="PF00288"/>
    </source>
</evidence>
<gene>
    <name evidence="11 16" type="primary">galK</name>
    <name evidence="16" type="ORF">GCM10010885_11170</name>
</gene>
<feature type="domain" description="GHMP kinase N-terminal" evidence="13">
    <location>
        <begin position="103"/>
        <end position="191"/>
    </location>
</feature>
<dbReference type="PANTHER" id="PTHR10457:SF7">
    <property type="entry name" value="GALACTOKINASE-RELATED"/>
    <property type="match status" value="1"/>
</dbReference>
<dbReference type="PRINTS" id="PR00473">
    <property type="entry name" value="GALCTOKINASE"/>
</dbReference>
<evidence type="ECO:0000256" key="9">
    <source>
        <dbReference type="ARBA" id="ARBA00023144"/>
    </source>
</evidence>
<protein>
    <recommendedName>
        <fullName evidence="11 12">Galactokinase</fullName>
        <ecNumber evidence="11 12">2.7.1.6</ecNumber>
    </recommendedName>
    <alternativeName>
        <fullName evidence="11">Galactose kinase</fullName>
    </alternativeName>
</protein>
<dbReference type="GO" id="GO:0005829">
    <property type="term" value="C:cytosol"/>
    <property type="evidence" value="ECO:0007669"/>
    <property type="project" value="TreeGrafter"/>
</dbReference>
<keyword evidence="7 11" id="KW-0067">ATP-binding</keyword>
<dbReference type="SUPFAM" id="SSF54211">
    <property type="entry name" value="Ribosomal protein S5 domain 2-like"/>
    <property type="match status" value="1"/>
</dbReference>
<comment type="pathway">
    <text evidence="11">Carbohydrate metabolism; galactose metabolism.</text>
</comment>
<proteinExistence type="inferred from homology"/>
<comment type="catalytic activity">
    <reaction evidence="11">
        <text>alpha-D-galactose + ATP = alpha-D-galactose 1-phosphate + ADP + H(+)</text>
        <dbReference type="Rhea" id="RHEA:13553"/>
        <dbReference type="ChEBI" id="CHEBI:15378"/>
        <dbReference type="ChEBI" id="CHEBI:28061"/>
        <dbReference type="ChEBI" id="CHEBI:30616"/>
        <dbReference type="ChEBI" id="CHEBI:58336"/>
        <dbReference type="ChEBI" id="CHEBI:456216"/>
        <dbReference type="EC" id="2.7.1.6"/>
    </reaction>
</comment>
<evidence type="ECO:0000256" key="7">
    <source>
        <dbReference type="ARBA" id="ARBA00022840"/>
    </source>
</evidence>
<evidence type="ECO:0000256" key="5">
    <source>
        <dbReference type="ARBA" id="ARBA00022741"/>
    </source>
</evidence>
<dbReference type="InterPro" id="IPR000705">
    <property type="entry name" value="Galactokinase"/>
</dbReference>
<evidence type="ECO:0000313" key="17">
    <source>
        <dbReference type="Proteomes" id="UP000637695"/>
    </source>
</evidence>
<dbReference type="Pfam" id="PF08544">
    <property type="entry name" value="GHMP_kinases_C"/>
    <property type="match status" value="1"/>
</dbReference>
<feature type="binding site" evidence="11">
    <location>
        <position position="139"/>
    </location>
    <ligand>
        <name>Mg(2+)</name>
        <dbReference type="ChEBI" id="CHEBI:18420"/>
    </ligand>
</feature>
<feature type="binding site" evidence="11">
    <location>
        <position position="233"/>
    </location>
    <ligand>
        <name>substrate</name>
    </ligand>
</feature>
<dbReference type="PANTHER" id="PTHR10457">
    <property type="entry name" value="MEVALONATE KINASE/GALACTOKINASE"/>
    <property type="match status" value="1"/>
</dbReference>
<dbReference type="InterPro" id="IPR006206">
    <property type="entry name" value="Mevalonate/galactokinase"/>
</dbReference>
<dbReference type="PROSITE" id="PS00106">
    <property type="entry name" value="GALACTOKINASE"/>
    <property type="match status" value="1"/>
</dbReference>
<evidence type="ECO:0000259" key="15">
    <source>
        <dbReference type="Pfam" id="PF10509"/>
    </source>
</evidence>
<dbReference type="InterPro" id="IPR013750">
    <property type="entry name" value="GHMP_kinase_C_dom"/>
</dbReference>
<dbReference type="InterPro" id="IPR020568">
    <property type="entry name" value="Ribosomal_Su5_D2-typ_SF"/>
</dbReference>
<dbReference type="EC" id="2.7.1.6" evidence="11 12"/>
<organism evidence="16 17">
    <name type="scientific">Alicyclobacillus cellulosilyticus</name>
    <dbReference type="NCBI Taxonomy" id="1003997"/>
    <lineage>
        <taxon>Bacteria</taxon>
        <taxon>Bacillati</taxon>
        <taxon>Bacillota</taxon>
        <taxon>Bacilli</taxon>
        <taxon>Bacillales</taxon>
        <taxon>Alicyclobacillaceae</taxon>
        <taxon>Alicyclobacillus</taxon>
    </lineage>
</organism>
<feature type="domain" description="GHMP kinase C-terminal" evidence="14">
    <location>
        <begin position="295"/>
        <end position="376"/>
    </location>
</feature>
<name>A0A917NIM7_9BACL</name>
<feature type="active site" description="Proton acceptor" evidence="11">
    <location>
        <position position="183"/>
    </location>
</feature>
<reference evidence="16" key="2">
    <citation type="submission" date="2020-09" db="EMBL/GenBank/DDBJ databases">
        <authorList>
            <person name="Sun Q."/>
            <person name="Ohkuma M."/>
        </authorList>
    </citation>
    <scope>NUCLEOTIDE SEQUENCE</scope>
    <source>
        <strain evidence="16">JCM 18487</strain>
    </source>
</reference>
<dbReference type="GO" id="GO:0004335">
    <property type="term" value="F:galactokinase activity"/>
    <property type="evidence" value="ECO:0007669"/>
    <property type="project" value="UniProtKB-UniRule"/>
</dbReference>
<feature type="binding site" evidence="11">
    <location>
        <begin position="133"/>
        <end position="139"/>
    </location>
    <ligand>
        <name>ATP</name>
        <dbReference type="ChEBI" id="CHEBI:30616"/>
    </ligand>
</feature>
<reference evidence="16" key="1">
    <citation type="journal article" date="2014" name="Int. J. Syst. Evol. Microbiol.">
        <title>Complete genome sequence of Corynebacterium casei LMG S-19264T (=DSM 44701T), isolated from a smear-ripened cheese.</title>
        <authorList>
            <consortium name="US DOE Joint Genome Institute (JGI-PGF)"/>
            <person name="Walter F."/>
            <person name="Albersmeier A."/>
            <person name="Kalinowski J."/>
            <person name="Ruckert C."/>
        </authorList>
    </citation>
    <scope>NUCLEOTIDE SEQUENCE</scope>
    <source>
        <strain evidence="16">JCM 18487</strain>
    </source>
</reference>
<evidence type="ECO:0000256" key="1">
    <source>
        <dbReference type="ARBA" id="ARBA00006566"/>
    </source>
</evidence>
<feature type="binding site" evidence="11">
    <location>
        <position position="171"/>
    </location>
    <ligand>
        <name>Mg(2+)</name>
        <dbReference type="ChEBI" id="CHEBI:18420"/>
    </ligand>
</feature>
<evidence type="ECO:0000256" key="10">
    <source>
        <dbReference type="ARBA" id="ARBA00023277"/>
    </source>
</evidence>